<evidence type="ECO:0000256" key="1">
    <source>
        <dbReference type="ARBA" id="ARBA00001954"/>
    </source>
</evidence>
<evidence type="ECO:0000313" key="5">
    <source>
        <dbReference type="EMBL" id="KPQ34894.1"/>
    </source>
</evidence>
<feature type="domain" description="Fatty acid desaturase" evidence="4">
    <location>
        <begin position="149"/>
        <end position="245"/>
    </location>
</feature>
<proteinExistence type="inferred from homology"/>
<comment type="caution">
    <text evidence="5">The sequence shown here is derived from an EMBL/GenBank/DDBJ whole genome shotgun (WGS) entry which is preliminary data.</text>
</comment>
<feature type="transmembrane region" description="Helical" evidence="3">
    <location>
        <begin position="20"/>
        <end position="40"/>
    </location>
</feature>
<gene>
    <name evidence="5" type="primary">crtW-2</name>
    <name evidence="5" type="ORF">HLUCCA11_13205</name>
</gene>
<keyword evidence="3" id="KW-0812">Transmembrane</keyword>
<dbReference type="InterPro" id="IPR005804">
    <property type="entry name" value="FA_desaturase_dom"/>
</dbReference>
<evidence type="ECO:0000256" key="3">
    <source>
        <dbReference type="SAM" id="Phobius"/>
    </source>
</evidence>
<dbReference type="GO" id="GO:0006629">
    <property type="term" value="P:lipid metabolic process"/>
    <property type="evidence" value="ECO:0007669"/>
    <property type="project" value="InterPro"/>
</dbReference>
<evidence type="ECO:0000313" key="6">
    <source>
        <dbReference type="Proteomes" id="UP000050465"/>
    </source>
</evidence>
<evidence type="ECO:0000259" key="4">
    <source>
        <dbReference type="Pfam" id="PF00487"/>
    </source>
</evidence>
<protein>
    <submittedName>
        <fullName evidence="5">Beta-carotene ketolase (CrtW type)</fullName>
    </submittedName>
</protein>
<dbReference type="STRING" id="1666911.HLUCCA11_13205"/>
<keyword evidence="3" id="KW-1133">Transmembrane helix</keyword>
<dbReference type="PATRIC" id="fig|1666911.3.peg.4857"/>
<comment type="cofactor">
    <cofactor evidence="1">
        <name>Fe(2+)</name>
        <dbReference type="ChEBI" id="CHEBI:29033"/>
    </cofactor>
</comment>
<comment type="similarity">
    <text evidence="2">Belongs to the fatty acid desaturase type 2 family.</text>
</comment>
<sequence>MTVRSLSSDSLIRESLTSISIAAAIVLLWLLTAYFGLFVLPDAREMTLIGVIAVIALRSFLHTGLFILAHDAMHGTLIPAYPNLNNWAGQAILGIYSMLSFKTLSACHRQHHRTPAQKTDPDYYQGGFWIWYFKFMRSYIKGKQGAVIFWGMSFLFYPLLFLFDVPVMNAALFWLLPQAVSSWQLFYFGTYRPHKTPPGGHTNSHRANSSTVSPLLSFLSCYHFDYHWEHHQYPHLPWYRLPSVHGADCGR</sequence>
<accession>A0A0P7ZJP7</accession>
<dbReference type="EMBL" id="LJZR01000016">
    <property type="protein sequence ID" value="KPQ34894.1"/>
    <property type="molecule type" value="Genomic_DNA"/>
</dbReference>
<feature type="transmembrane region" description="Helical" evidence="3">
    <location>
        <begin position="87"/>
        <end position="104"/>
    </location>
</feature>
<evidence type="ECO:0000256" key="2">
    <source>
        <dbReference type="ARBA" id="ARBA00008749"/>
    </source>
</evidence>
<dbReference type="Proteomes" id="UP000050465">
    <property type="component" value="Unassembled WGS sequence"/>
</dbReference>
<reference evidence="5 6" key="1">
    <citation type="submission" date="2015-09" db="EMBL/GenBank/DDBJ databases">
        <title>Identification and resolution of microdiversity through metagenomic sequencing of parallel consortia.</title>
        <authorList>
            <person name="Nelson W.C."/>
            <person name="Romine M.F."/>
            <person name="Lindemann S.R."/>
        </authorList>
    </citation>
    <scope>NUCLEOTIDE SEQUENCE [LARGE SCALE GENOMIC DNA]</scope>
    <source>
        <strain evidence="5">Ana</strain>
    </source>
</reference>
<feature type="transmembrane region" description="Helical" evidence="3">
    <location>
        <begin position="145"/>
        <end position="163"/>
    </location>
</feature>
<keyword evidence="3" id="KW-0472">Membrane</keyword>
<feature type="transmembrane region" description="Helical" evidence="3">
    <location>
        <begin position="47"/>
        <end position="67"/>
    </location>
</feature>
<name>A0A0P7ZJP7_9CYAN</name>
<dbReference type="Pfam" id="PF00487">
    <property type="entry name" value="FA_desaturase"/>
    <property type="match status" value="2"/>
</dbReference>
<feature type="domain" description="Fatty acid desaturase" evidence="4">
    <location>
        <begin position="52"/>
        <end position="143"/>
    </location>
</feature>
<dbReference type="AlphaFoldDB" id="A0A0P7ZJP7"/>
<organism evidence="5 6">
    <name type="scientific">Phormidesmis priestleyi Ana</name>
    <dbReference type="NCBI Taxonomy" id="1666911"/>
    <lineage>
        <taxon>Bacteria</taxon>
        <taxon>Bacillati</taxon>
        <taxon>Cyanobacteriota</taxon>
        <taxon>Cyanophyceae</taxon>
        <taxon>Leptolyngbyales</taxon>
        <taxon>Leptolyngbyaceae</taxon>
        <taxon>Phormidesmis</taxon>
    </lineage>
</organism>